<dbReference type="PROSITE" id="PS00198">
    <property type="entry name" value="4FE4S_FER_1"/>
    <property type="match status" value="1"/>
</dbReference>
<keyword evidence="5" id="KW-0813">Transport</keyword>
<comment type="function">
    <text evidence="5">Catalyzes the ferredoxin-dependent oxidative decarboxylation of arylpyruvates.</text>
</comment>
<dbReference type="PANTHER" id="PTHR43710:SF5">
    <property type="entry name" value="INDOLEPYRUVATE FERREDOXIN OXIDOREDUCTASE ALPHA SUBUNIT"/>
    <property type="match status" value="1"/>
</dbReference>
<dbReference type="NCBIfam" id="TIGR03336">
    <property type="entry name" value="IOR_alpha"/>
    <property type="match status" value="1"/>
</dbReference>
<feature type="domain" description="4Fe-4S ferredoxin-type" evidence="6">
    <location>
        <begin position="527"/>
        <end position="553"/>
    </location>
</feature>
<dbReference type="Pfam" id="PF01855">
    <property type="entry name" value="POR_N"/>
    <property type="match status" value="1"/>
</dbReference>
<dbReference type="PANTHER" id="PTHR43710">
    <property type="entry name" value="2-HYDROXYACYL-COA LYASE"/>
    <property type="match status" value="1"/>
</dbReference>
<dbReference type="InterPro" id="IPR002880">
    <property type="entry name" value="Pyrv_Fd/Flavodoxin_OxRdtase_N"/>
</dbReference>
<keyword evidence="2 5" id="KW-0560">Oxidoreductase</keyword>
<comment type="cofactor">
    <cofactor evidence="5">
        <name>[4Fe-4S] cluster</name>
        <dbReference type="ChEBI" id="CHEBI:49883"/>
    </cofactor>
    <text evidence="5">Binds 2 [4Fe-4S] clusters. In this family the first cluster has a non-standard and varying [4Fe-4S] binding motif CX(2)CX(2)CX(4-5)CP.</text>
</comment>
<evidence type="ECO:0000256" key="5">
    <source>
        <dbReference type="PIRNR" id="PIRNR006439"/>
    </source>
</evidence>
<proteinExistence type="predicted"/>
<comment type="caution">
    <text evidence="7">The sequence shown here is derived from an EMBL/GenBank/DDBJ whole genome shotgun (WGS) entry which is preliminary data.</text>
</comment>
<dbReference type="Pfam" id="PF02775">
    <property type="entry name" value="TPP_enzyme_C"/>
    <property type="match status" value="1"/>
</dbReference>
<dbReference type="PIRSF" id="PIRSF006439">
    <property type="entry name" value="Indolepyruvate_ferr_oxidored"/>
    <property type="match status" value="1"/>
</dbReference>
<keyword evidence="5" id="KW-0004">4Fe-4S</keyword>
<dbReference type="EMBL" id="JBBMFF010000163">
    <property type="protein sequence ID" value="MEQ2510515.1"/>
    <property type="molecule type" value="Genomic_DNA"/>
</dbReference>
<dbReference type="InterPro" id="IPR045025">
    <property type="entry name" value="HACL1-like"/>
</dbReference>
<name>A0ABV1G532_9FIRM</name>
<dbReference type="EC" id="1.2.7.8" evidence="5"/>
<evidence type="ECO:0000256" key="2">
    <source>
        <dbReference type="ARBA" id="ARBA00023002"/>
    </source>
</evidence>
<dbReference type="PROSITE" id="PS51379">
    <property type="entry name" value="4FE4S_FER_2"/>
    <property type="match status" value="2"/>
</dbReference>
<keyword evidence="8" id="KW-1185">Reference proteome</keyword>
<dbReference type="InterPro" id="IPR011766">
    <property type="entry name" value="TPP_enzyme_TPP-bd"/>
</dbReference>
<dbReference type="CDD" id="cd07034">
    <property type="entry name" value="TPP_PYR_PFOR_IOR-alpha_like"/>
    <property type="match status" value="1"/>
</dbReference>
<dbReference type="Gene3D" id="3.30.70.20">
    <property type="match status" value="1"/>
</dbReference>
<dbReference type="SUPFAM" id="SSF52518">
    <property type="entry name" value="Thiamin diphosphate-binding fold (THDP-binding)"/>
    <property type="match status" value="2"/>
</dbReference>
<dbReference type="GO" id="GO:0043805">
    <property type="term" value="F:indolepyruvate ferredoxin oxidoreductase activity"/>
    <property type="evidence" value="ECO:0007669"/>
    <property type="project" value="UniProtKB-EC"/>
</dbReference>
<keyword evidence="1 5" id="KW-0479">Metal-binding</keyword>
<evidence type="ECO:0000256" key="1">
    <source>
        <dbReference type="ARBA" id="ARBA00022723"/>
    </source>
</evidence>
<evidence type="ECO:0000259" key="6">
    <source>
        <dbReference type="PROSITE" id="PS51379"/>
    </source>
</evidence>
<evidence type="ECO:0000313" key="8">
    <source>
        <dbReference type="Proteomes" id="UP001491552"/>
    </source>
</evidence>
<organism evidence="7 8">
    <name type="scientific">Faecousia intestinalis</name>
    <dbReference type="NCBI Taxonomy" id="3133167"/>
    <lineage>
        <taxon>Bacteria</taxon>
        <taxon>Bacillati</taxon>
        <taxon>Bacillota</taxon>
        <taxon>Clostridia</taxon>
        <taxon>Eubacteriales</taxon>
        <taxon>Oscillospiraceae</taxon>
        <taxon>Faecousia</taxon>
    </lineage>
</organism>
<dbReference type="InterPro" id="IPR029061">
    <property type="entry name" value="THDP-binding"/>
</dbReference>
<dbReference type="Pfam" id="PF00037">
    <property type="entry name" value="Fer4"/>
    <property type="match status" value="1"/>
</dbReference>
<evidence type="ECO:0000313" key="7">
    <source>
        <dbReference type="EMBL" id="MEQ2510515.1"/>
    </source>
</evidence>
<dbReference type="CDD" id="cd02008">
    <property type="entry name" value="TPP_IOR_alpha"/>
    <property type="match status" value="1"/>
</dbReference>
<dbReference type="InterPro" id="IPR017721">
    <property type="entry name" value="IorA"/>
</dbReference>
<dbReference type="RefSeq" id="WP_349135188.1">
    <property type="nucleotide sequence ID" value="NZ_JBBMFF010000163.1"/>
</dbReference>
<dbReference type="Proteomes" id="UP001491552">
    <property type="component" value="Unassembled WGS sequence"/>
</dbReference>
<protein>
    <recommendedName>
        <fullName evidence="5">Indolepyruvate oxidoreductase subunit IorA</fullName>
        <shortName evidence="5">IOR</shortName>
        <ecNumber evidence="5">1.2.7.8</ecNumber>
    </recommendedName>
    <alternativeName>
        <fullName evidence="5">Indolepyruvate ferredoxin oxidoreductase subunit alpha</fullName>
    </alternativeName>
</protein>
<gene>
    <name evidence="7" type="primary">iorA</name>
    <name evidence="7" type="ORF">WMO66_04505</name>
</gene>
<reference evidence="7 8" key="1">
    <citation type="submission" date="2024-03" db="EMBL/GenBank/DDBJ databases">
        <title>Human intestinal bacterial collection.</title>
        <authorList>
            <person name="Pauvert C."/>
            <person name="Hitch T.C.A."/>
            <person name="Clavel T."/>
        </authorList>
    </citation>
    <scope>NUCLEOTIDE SEQUENCE [LARGE SCALE GENOMIC DNA]</scope>
    <source>
        <strain evidence="7 8">CLA-AA-H192</strain>
    </source>
</reference>
<keyword evidence="4 5" id="KW-0411">Iron-sulfur</keyword>
<accession>A0ABV1G532</accession>
<dbReference type="InterPro" id="IPR017900">
    <property type="entry name" value="4Fe4S_Fe_S_CS"/>
</dbReference>
<keyword evidence="5" id="KW-0249">Electron transport</keyword>
<keyword evidence="3 5" id="KW-0408">Iron</keyword>
<evidence type="ECO:0000256" key="3">
    <source>
        <dbReference type="ARBA" id="ARBA00023004"/>
    </source>
</evidence>
<comment type="catalytic activity">
    <reaction evidence="5">
        <text>indole-3-pyruvate + 2 oxidized [2Fe-2S]-[ferredoxin] + CoA = (indol-3-yl)acetyl-CoA + 2 reduced [2Fe-2S]-[ferredoxin] + CO2 + H(+)</text>
        <dbReference type="Rhea" id="RHEA:12645"/>
        <dbReference type="Rhea" id="RHEA-COMP:10000"/>
        <dbReference type="Rhea" id="RHEA-COMP:10001"/>
        <dbReference type="ChEBI" id="CHEBI:15378"/>
        <dbReference type="ChEBI" id="CHEBI:16526"/>
        <dbReference type="ChEBI" id="CHEBI:17640"/>
        <dbReference type="ChEBI" id="CHEBI:33737"/>
        <dbReference type="ChEBI" id="CHEBI:33738"/>
        <dbReference type="ChEBI" id="CHEBI:57271"/>
        <dbReference type="ChEBI" id="CHEBI:57287"/>
        <dbReference type="EC" id="1.2.7.8"/>
    </reaction>
</comment>
<evidence type="ECO:0000256" key="4">
    <source>
        <dbReference type="ARBA" id="ARBA00023014"/>
    </source>
</evidence>
<sequence length="584" mass="63359">MDRILFSGNEAIARGAYEAGVKVCSAYPGTPSTEVFEALPQYRNSLYCEWAPNEKVATEVAYGASLAGVRSLCAMKHVGVNVAADPIFTAAYNGVGGGFVIVSADDPSMHSSQNEQDNRHYARAAKLAMVEPSDSQECLDFMREAYRISEQFDIPVLFRTTTRVAHSKSIVTFGEREEQEAKPYARNTRKNIASPANAFLNHPKLEKTLEALEAYGCTSPLNRMELNGTKVGVISASIAYEYAKDAFPADTSFLKLGLTNPLPMDLIRSFAEKVEKLYVIEELDDFMESQIRAAGIACEGKNLTGKLYELNPQLLKERIFGRKAETVDVGVSAVSRPPALCPGCPHRGFFYTMSRHKDFVISGDIGCYTLGGSAPLSALDSVVCMGGGFSIGMGMSKAFELTGQTDRKVFGVMGDSTFFHSGMTGAAEIIYNKGNLIPVVLDNSITGMTGHQENPGSGRNLQGDIAEALKIEDILAAYGYKNIYIVDPQDLEAMEQAVQNALASEVPAAIITRRPCLLIKRIKHDIGQCVVDEEKCVGCKRCLKVACPAVTIRDKKAHIDPNQCVGCTVCAQVCPKGAISRKEN</sequence>
<dbReference type="Gene3D" id="3.40.50.970">
    <property type="match status" value="2"/>
</dbReference>
<dbReference type="InterPro" id="IPR017896">
    <property type="entry name" value="4Fe4S_Fe-S-bd"/>
</dbReference>
<feature type="domain" description="4Fe-4S ferredoxin-type" evidence="6">
    <location>
        <begin position="555"/>
        <end position="584"/>
    </location>
</feature>